<evidence type="ECO:0000256" key="3">
    <source>
        <dbReference type="ARBA" id="ARBA00022989"/>
    </source>
</evidence>
<sequence length="1682" mass="186182">MRTKPVILKKILRIFLWGVGIILTLLILAIALLVSPPGKRIVRDQLLSFLRKKLHTQVELAAIEYELPKMVGLKGLLLKDQQHDTLLSVGLLKVDIDLLKLLNKKISVNDLILEDAVINAHRNKPDTLYNFSYIIQAFAGSPDTAATKKVDTSGSSFVFDVGTVRLNNIRIDFADQTGGIDLHTRLKQLDIRMRELDPEKMIFRLKSLYADGLYARFAQDSSLIPADSSASGKPVTLGLDDLSLKNTDFAFSSIPTHTDFSIVMELLAAKPEEIDLAQQRIRLENLSLDQTRISFIYKSQDKISSDSVVAADSAAAWNVTLGKLDINALAFHMDDLAQPRMKKGMDYAHLDIQDMHMNAHDLKYSPSFISGVITKGMLSEQSGFQLQQLKTAFYYSDTGARLSGLLLQTPGTTLKQDIRIAYASFAQIKRRPDSLYVYVDLPSSKIDMQDVLLFAPQMDTMQQLRTLKKETVFLDAFWEGYLGALNLRRTRIMAGNNTLIDIQGRLDGLPDANRIRYALTVRELRSSRSDLNPFLPPASEKNFRLPDVFALSGKVSGTAEDYFPDLYLRSSDGNAHVKGMLRMSGGKNREQYNLTLQTRGLNLGRLLRKDTLMGAITASVHVQGYSFDPSAMSAKVEGAIESALLKGYAYRDINFKGELKEQLGNLQLRANDPNVRLALNAHADLRKEFAAVYAQVNIDSIDFYAIKLAANPLQFQGNIRADMPVLNPDYPEGIVSIQNPVIATPGKVYTVDSLYVRSQPNADSGQHITVNFDFFQGYLTGKTPLRAIAPAITEHINRHYKNLGSDSGKVLAVRDTSVPQQYNLELQASLFPTPFIQAFLPQLKELDTVHLNAALDQAALSLKADARRVVYGTQQLDGLTVDVSERDSAFTYAVLLDRFAQGSIQLLQTELKGRVDTNLITADVKTHDASGKERFKIGANLYTRGKEQELSISPGLMLDYRSWSVAQPNKLVFGPEGMYAQNVTLSGNSARISLNSEQPDFKSPMQVQIANFNIADVMQMISGDTLFASGIIDGTATLRQLKPKTLFDADIKVSQLAFLNDTVGELTMTAANNEAENINTKIVLSGRSNDLTAEGVYYPVLQNGNNFDLAVNIRSLNIQSLEGLAQHQIRESSGSIKGDLKLRGTAAAPLIEGSLSTQELQTTVTALQARFRMPSETIRFSSDGIRFDHFKILDSSGNVASIDGSVDTRDLNNLSLSMVVDAKNWKALSSVKGDNDLFYGSLILSTHLNIDGSLKQPSVNGNINIQKGTNLTIVLPESGTSLEDQAGVIVFVDRDQPARIKPLPVKDTVQFARLAPGSDINVNLTTDENAEFNVIIDQSTGDFLSVRGKAQLNTSMDRGGSLTMNGIYELSSGAYQLNYNLIKRKFDISKGSTITFAGDPLDAEMNITAVYKANVAPYDLVERQVPDPAQLIYYRQALPFQVALHMNGPIMAPFLNFDILLPENQTYRLSSDAVQIVQAKLSQLRIDTSELNKQVFALLILKRFITDDPFSSSSGSTAEFAAKQSVSRFIGEQLNQVANQLLNGVDLSVDLASTEDYTTGARAERTDLSIAASKRLFNDRLKVTIGNNFELEGPQTKTNNSNSSLIPGNLAVDYSLSADNRYSIRAYRQSLDQGVIQGFVTETGLNFIITYDYNRFRTLFISRKKLDQMRKQRQEQRTISKK</sequence>
<dbReference type="PANTHER" id="PTHR36985">
    <property type="entry name" value="TRANSLOCATION AND ASSEMBLY MODULE SUBUNIT TAMB"/>
    <property type="match status" value="1"/>
</dbReference>
<dbReference type="Pfam" id="PF05359">
    <property type="entry name" value="DUF748"/>
    <property type="match status" value="1"/>
</dbReference>
<protein>
    <submittedName>
        <fullName evidence="7">Translocation/assembly module TamB domain-containing protein</fullName>
    </submittedName>
</protein>
<keyword evidence="2 5" id="KW-0812">Transmembrane</keyword>
<keyword evidence="4 5" id="KW-0472">Membrane</keyword>
<keyword evidence="3 5" id="KW-1133">Transmembrane helix</keyword>
<organism evidence="7 8">
    <name type="scientific">Rurimicrobium arvi</name>
    <dbReference type="NCBI Taxonomy" id="2049916"/>
    <lineage>
        <taxon>Bacteria</taxon>
        <taxon>Pseudomonadati</taxon>
        <taxon>Bacteroidota</taxon>
        <taxon>Chitinophagia</taxon>
        <taxon>Chitinophagales</taxon>
        <taxon>Chitinophagaceae</taxon>
        <taxon>Rurimicrobium</taxon>
    </lineage>
</organism>
<feature type="domain" description="Translocation and assembly module TamB C-terminal" evidence="6">
    <location>
        <begin position="1190"/>
        <end position="1630"/>
    </location>
</feature>
<dbReference type="PANTHER" id="PTHR36985:SF1">
    <property type="entry name" value="TRANSLOCATION AND ASSEMBLY MODULE SUBUNIT TAMB"/>
    <property type="match status" value="1"/>
</dbReference>
<dbReference type="EMBL" id="BAABEZ010000022">
    <property type="protein sequence ID" value="GAA4453174.1"/>
    <property type="molecule type" value="Genomic_DNA"/>
</dbReference>
<dbReference type="InterPro" id="IPR008023">
    <property type="entry name" value="DUF748"/>
</dbReference>
<dbReference type="InterPro" id="IPR007452">
    <property type="entry name" value="TamB_C"/>
</dbReference>
<proteinExistence type="predicted"/>
<feature type="transmembrane region" description="Helical" evidence="5">
    <location>
        <begin position="12"/>
        <end position="34"/>
    </location>
</feature>
<comment type="caution">
    <text evidence="7">The sequence shown here is derived from an EMBL/GenBank/DDBJ whole genome shotgun (WGS) entry which is preliminary data.</text>
</comment>
<comment type="subcellular location">
    <subcellularLocation>
        <location evidence="1">Membrane</location>
        <topology evidence="1">Single-pass membrane protein</topology>
    </subcellularLocation>
</comment>
<dbReference type="Pfam" id="PF04357">
    <property type="entry name" value="TamB"/>
    <property type="match status" value="1"/>
</dbReference>
<evidence type="ECO:0000256" key="2">
    <source>
        <dbReference type="ARBA" id="ARBA00022692"/>
    </source>
</evidence>
<evidence type="ECO:0000259" key="6">
    <source>
        <dbReference type="Pfam" id="PF04357"/>
    </source>
</evidence>
<evidence type="ECO:0000256" key="5">
    <source>
        <dbReference type="SAM" id="Phobius"/>
    </source>
</evidence>
<accession>A0ABP8MMP1</accession>
<keyword evidence="8" id="KW-1185">Reference proteome</keyword>
<dbReference type="Proteomes" id="UP001501410">
    <property type="component" value="Unassembled WGS sequence"/>
</dbReference>
<name>A0ABP8MMP1_9BACT</name>
<gene>
    <name evidence="7" type="ORF">GCM10023092_13050</name>
</gene>
<reference evidence="8" key="1">
    <citation type="journal article" date="2019" name="Int. J. Syst. Evol. Microbiol.">
        <title>The Global Catalogue of Microorganisms (GCM) 10K type strain sequencing project: providing services to taxonomists for standard genome sequencing and annotation.</title>
        <authorList>
            <consortium name="The Broad Institute Genomics Platform"/>
            <consortium name="The Broad Institute Genome Sequencing Center for Infectious Disease"/>
            <person name="Wu L."/>
            <person name="Ma J."/>
        </authorList>
    </citation>
    <scope>NUCLEOTIDE SEQUENCE [LARGE SCALE GENOMIC DNA]</scope>
    <source>
        <strain evidence="8">JCM 31921</strain>
    </source>
</reference>
<evidence type="ECO:0000313" key="7">
    <source>
        <dbReference type="EMBL" id="GAA4453174.1"/>
    </source>
</evidence>
<evidence type="ECO:0000256" key="4">
    <source>
        <dbReference type="ARBA" id="ARBA00023136"/>
    </source>
</evidence>
<evidence type="ECO:0000313" key="8">
    <source>
        <dbReference type="Proteomes" id="UP001501410"/>
    </source>
</evidence>
<dbReference type="RefSeq" id="WP_344824260.1">
    <property type="nucleotide sequence ID" value="NZ_BAABEZ010000022.1"/>
</dbReference>
<evidence type="ECO:0000256" key="1">
    <source>
        <dbReference type="ARBA" id="ARBA00004167"/>
    </source>
</evidence>